<evidence type="ECO:0000313" key="2">
    <source>
        <dbReference type="EMBL" id="GFD52849.1"/>
    </source>
</evidence>
<accession>A0A699X066</accession>
<sequence>MPGASERRRLSSEGSRANSTSSDRPMRNTAVLVAGSKSAARLTAVEMESSAGESRPKISTARAVGSMLRPVRTNKGSSNKPRKRERAALIAGWPRNSFSAA</sequence>
<proteinExistence type="predicted"/>
<feature type="non-terminal residue" evidence="2">
    <location>
        <position position="101"/>
    </location>
</feature>
<comment type="caution">
    <text evidence="2">The sequence shown here is derived from an EMBL/GenBank/DDBJ whole genome shotgun (WGS) entry which is preliminary data.</text>
</comment>
<feature type="compositionally biased region" description="Basic and acidic residues" evidence="1">
    <location>
        <begin position="1"/>
        <end position="11"/>
    </location>
</feature>
<feature type="region of interest" description="Disordered" evidence="1">
    <location>
        <begin position="1"/>
        <end position="29"/>
    </location>
</feature>
<gene>
    <name evidence="2" type="ORF">Tci_924818</name>
</gene>
<reference evidence="2" key="1">
    <citation type="journal article" date="2019" name="Sci. Rep.">
        <title>Draft genome of Tanacetum cinerariifolium, the natural source of mosquito coil.</title>
        <authorList>
            <person name="Yamashiro T."/>
            <person name="Shiraishi A."/>
            <person name="Satake H."/>
            <person name="Nakayama K."/>
        </authorList>
    </citation>
    <scope>NUCLEOTIDE SEQUENCE</scope>
</reference>
<dbReference type="EMBL" id="BKCJ011787175">
    <property type="protein sequence ID" value="GFD52849.1"/>
    <property type="molecule type" value="Genomic_DNA"/>
</dbReference>
<feature type="region of interest" description="Disordered" evidence="1">
    <location>
        <begin position="46"/>
        <end position="86"/>
    </location>
</feature>
<organism evidence="2">
    <name type="scientific">Tanacetum cinerariifolium</name>
    <name type="common">Dalmatian daisy</name>
    <name type="synonym">Chrysanthemum cinerariifolium</name>
    <dbReference type="NCBI Taxonomy" id="118510"/>
    <lineage>
        <taxon>Eukaryota</taxon>
        <taxon>Viridiplantae</taxon>
        <taxon>Streptophyta</taxon>
        <taxon>Embryophyta</taxon>
        <taxon>Tracheophyta</taxon>
        <taxon>Spermatophyta</taxon>
        <taxon>Magnoliopsida</taxon>
        <taxon>eudicotyledons</taxon>
        <taxon>Gunneridae</taxon>
        <taxon>Pentapetalae</taxon>
        <taxon>asterids</taxon>
        <taxon>campanulids</taxon>
        <taxon>Asterales</taxon>
        <taxon>Asteraceae</taxon>
        <taxon>Asteroideae</taxon>
        <taxon>Anthemideae</taxon>
        <taxon>Anthemidinae</taxon>
        <taxon>Tanacetum</taxon>
    </lineage>
</organism>
<name>A0A699X066_TANCI</name>
<protein>
    <submittedName>
        <fullName evidence="2">Uncharacterized protein</fullName>
    </submittedName>
</protein>
<evidence type="ECO:0000256" key="1">
    <source>
        <dbReference type="SAM" id="MobiDB-lite"/>
    </source>
</evidence>
<dbReference type="AlphaFoldDB" id="A0A699X066"/>